<dbReference type="SUPFAM" id="SSF81296">
    <property type="entry name" value="E set domains"/>
    <property type="match status" value="20"/>
</dbReference>
<dbReference type="PROSITE" id="PS51272">
    <property type="entry name" value="SLH"/>
    <property type="match status" value="3"/>
</dbReference>
<dbReference type="Pfam" id="PF00395">
    <property type="entry name" value="SLH"/>
    <property type="match status" value="3"/>
</dbReference>
<keyword evidence="4" id="KW-0624">Polysaccharide degradation</keyword>
<evidence type="ECO:0000313" key="8">
    <source>
        <dbReference type="Proteomes" id="UP000683139"/>
    </source>
</evidence>
<feature type="signal peptide" evidence="5">
    <location>
        <begin position="1"/>
        <end position="27"/>
    </location>
</feature>
<dbReference type="Pfam" id="PF03442">
    <property type="entry name" value="CBM_X2"/>
    <property type="match status" value="20"/>
</dbReference>
<dbReference type="InterPro" id="IPR001119">
    <property type="entry name" value="SLH_dom"/>
</dbReference>
<dbReference type="InterPro" id="IPR005102">
    <property type="entry name" value="Carbo-bd_X2"/>
</dbReference>
<proteinExistence type="predicted"/>
<keyword evidence="1 5" id="KW-0732">Signal</keyword>
<evidence type="ECO:0000256" key="1">
    <source>
        <dbReference type="ARBA" id="ARBA00022729"/>
    </source>
</evidence>
<evidence type="ECO:0000313" key="7">
    <source>
        <dbReference type="EMBL" id="GIP17971.1"/>
    </source>
</evidence>
<accession>A0A919YT64</accession>
<evidence type="ECO:0000256" key="3">
    <source>
        <dbReference type="ARBA" id="ARBA00023277"/>
    </source>
</evidence>
<feature type="domain" description="SLH" evidence="6">
    <location>
        <begin position="2367"/>
        <end position="2426"/>
    </location>
</feature>
<dbReference type="InterPro" id="IPR013783">
    <property type="entry name" value="Ig-like_fold"/>
</dbReference>
<dbReference type="Proteomes" id="UP000683139">
    <property type="component" value="Unassembled WGS sequence"/>
</dbReference>
<dbReference type="Gene3D" id="2.60.40.10">
    <property type="entry name" value="Immunoglobulins"/>
    <property type="match status" value="20"/>
</dbReference>
<evidence type="ECO:0000256" key="2">
    <source>
        <dbReference type="ARBA" id="ARBA00023001"/>
    </source>
</evidence>
<feature type="domain" description="SLH" evidence="6">
    <location>
        <begin position="2427"/>
        <end position="2490"/>
    </location>
</feature>
<reference evidence="7" key="1">
    <citation type="submission" date="2021-03" db="EMBL/GenBank/DDBJ databases">
        <title>Antimicrobial resistance genes in bacteria isolated from Japanese honey, and their potential for conferring macrolide and lincosamide resistance in the American foulbrood pathogen Paenibacillus larvae.</title>
        <authorList>
            <person name="Okamoto M."/>
            <person name="Kumagai M."/>
            <person name="Kanamori H."/>
            <person name="Takamatsu D."/>
        </authorList>
    </citation>
    <scope>NUCLEOTIDE SEQUENCE</scope>
    <source>
        <strain evidence="7">J40TS1</strain>
    </source>
</reference>
<dbReference type="InterPro" id="IPR014756">
    <property type="entry name" value="Ig_E-set"/>
</dbReference>
<feature type="chain" id="PRO_5039716969" description="SLH domain-containing protein" evidence="5">
    <location>
        <begin position="28"/>
        <end position="2558"/>
    </location>
</feature>
<comment type="caution">
    <text evidence="7">The sequence shown here is derived from an EMBL/GenBank/DDBJ whole genome shotgun (WGS) entry which is preliminary data.</text>
</comment>
<dbReference type="GO" id="GO:0030245">
    <property type="term" value="P:cellulose catabolic process"/>
    <property type="evidence" value="ECO:0007669"/>
    <property type="project" value="UniProtKB-KW"/>
</dbReference>
<sequence>MKLMKLAHHKTTKVFLLFVLLFSLVTAYSNQTTKAADITYYFGQGLGAADTAGSGYKLMHGKYAVPNLMELWDENIYYNSSLTTGVFELKAQTIGSFTFKDIYLKDSFGTASFRGVKIEVFNAFSSKIYEGERNFPETVGQTVHEIRNLSSLFTSFPTEGIRYANKVVITWTLNNNNLVSNTDFVSYTVADESATGLPPLPSYSFDKYTSSAGYQDVVIDYSGHGFEVVQLSNGGAIIDPSNYTADLNTRTITLKKEYLSTLNTGAQTVTIVFKDTALGAATINISNSTPLLSSTITPTSTSFDKYNASSGYADVVVDMDLQGNTFTSIESSGTALPSNAYEVNGAGDELTLKKEYLSALAEGSHTFTFKFSAGNDATMTVTVSDSTPANSTISPTTVSFDKYAASSGYTDVVVDMDLQGNTFTSIELDGTALPSSAYEVNGAGDELTLKKEYLSTLAEGAHTFTFKFSAGNDATMSVTVSDSTPANSTITPTTASFDKYSASSGYADVLVNMDLQGNTFIVIETGGTALSSSAYELNGSGDELTLKKEYLATLAEGPHTFTFKFSAGNDATLSITVSDSTPANSTISPTTTSFDKYSASSGYADVVVSVDLQGNTFTGIETGGTALPSSAFEMNATGDVILLKKEYLATLAEGPHTFTFKFSAGNDAMLSVTVSDSTPANSTISPTTANFDKNSVSSDYTDIVVSMDLKGNSFASIERSGFMMLPSSYELNSAGTQLTLKKEYLESLSPGTHIFTFKFSAGNNTTLSLTISDSTIFNSTISPVTASFDKYSASSGYADIVINMDLQGNTFSSIDREGFTLLPDSYELNGSGDELTLKKEYLEYLSTGSHTFTFKFSAGNDAMLTVTVSDSTPANSTISPTTATFDKYSGSSDNADIAVSMDLLGNTFASIERSGTALSSNAYEVNGPGNELTLKKEYLATLAEGSHTFTFKFSAGNDATLTIAVSDSTPANSTITPTTVSFDKYSASSGYADIVVSMDLQGNTFSSLELGGTALSSNAYEVNGSGNELTLKKEYLAMLAEGSHTFTFKFSAGNDATMSVTVSDSTPANSTISPTTAAFDKYSGSSDNADIAVSMDLQGNTFASIERSGIALPSSAYEVNGTGDELKLKKEYLATLAEGLHTFTFKFSAGNDVILSVTVSDSTPSNSTITPTTASFDKYVASSDYTDIAVSMDLQGNTFTSIERSGIALPSSAYEVNGTGDELKLKKEYLATLAEGLHTFTFKFSAGNDATLSVTVSDSTPSNSTITPTTATFDKYSASSDYADVVVDMDLQGNTFTSILRSGTALPSNAYEVNGTGDELTLKKEYLATLAEGSHTFTFKFSAGNDATLTVTVSDSTPANSTISPTTASFDKYSASSGYADIVVSMDLQGNTFTGIETGGTALLSSAYEVNATSDVMLLKKEYLATLSEGLHTFTFKFSAGNDATLSVTVSDSTPANSTITPTTASFDKYATSSGYTDVVVSMDLQGNTFTSIEKSGTALPSNAYEVNGTGDELTLKKEYLATLAEGSHTFTFKFSAGNDAALTVTVSDSTPANSTITPTTASFDKYAASSEYADIAVSMDLQGNTFTSMERSGTTVPSSAYELNAAGDELTLKKEYLATLAEGPHTFTFKFNAGNDAVLTVTVSDSTPSNSTITPMTATFDKYSASSDYADVVVDMDLQGNTFTSIEKSGTALPSNAYEVNGTGDELTLKKEYLATLAEGSHTFTFKFSAGNDAALTVTVSDSTPANSTITPTTASFDKYATSSGYTDVVVSMDLQGNTFASILRSGTALPSNAYEVNGTGDELTLKKEFLATLAEGTHTFTFKFSAGNDATLSVTVSDSTPTNSIITPTTASFDKYAASTDYADVAVSMDLQGNTFTSILRSGTALPSSAYELNGSGDELTLKKEYLATLAEGPHTFTFKFNAGNDATLTVSISDSTPANSTISPTTASFNKYAASTDYADIAVSMDLQGNTFTSILRNRTTVPSSAYELNAAGDGLTLKKEYLATLAEGPHTFIFKFSAGNEATLAITVSDSTPGNSTVTPTAASFDKHSASNGYTDITVSINLQGNTFTSIERSGTALPSSVYVLNTTGDELTLKKEYLATLAEGSHTFTFTFSAGNDATLTVTVSDSRTVTPTPTPAPTNDLDISIDDKTNRNLWDASLKTENGKTVTEITLNTDGVMQYLETADLDAILKVAVNYPADKVLLQIKGQLLSKLIEKQIAIELHTSEGTLVWSAGQFNMQRILGQLGAVAFDETVHVSFEINQNPALPTEWINSMPATVGSPLEMIVSYTKGERHVSHLPYQHYAERMIELDPSIDPGSISTAIVIRSDGSYTHVPTKLMQKNGKNYVEIQSLIDGVYAFVQKKETSFVDIQGHWASSAIEAFADRLIVQGQTAMQFAPDVAVTRAEFTAILARALGLTGTKEQATFVDIEDTSWALSPVQAAMEYGLINGYSNGSFRPMQTITREEAIAVITRAMGIMELNYSVSNEEAEQWLQSYQDQEQLSVWAKQGMATALKSGIIQGRTSTILAPKAEITRAEIVIMIERLLKQNELIH</sequence>
<keyword evidence="8" id="KW-1185">Reference proteome</keyword>
<evidence type="ECO:0000256" key="5">
    <source>
        <dbReference type="SAM" id="SignalP"/>
    </source>
</evidence>
<keyword evidence="2" id="KW-0136">Cellulose degradation</keyword>
<gene>
    <name evidence="7" type="ORF">J40TS1_36130</name>
</gene>
<evidence type="ECO:0000256" key="4">
    <source>
        <dbReference type="ARBA" id="ARBA00023326"/>
    </source>
</evidence>
<keyword evidence="3" id="KW-0119">Carbohydrate metabolism</keyword>
<evidence type="ECO:0000259" key="6">
    <source>
        <dbReference type="PROSITE" id="PS51272"/>
    </source>
</evidence>
<protein>
    <recommendedName>
        <fullName evidence="6">SLH domain-containing protein</fullName>
    </recommendedName>
</protein>
<dbReference type="EMBL" id="BOSE01000007">
    <property type="protein sequence ID" value="GIP17971.1"/>
    <property type="molecule type" value="Genomic_DNA"/>
</dbReference>
<organism evidence="7 8">
    <name type="scientific">Paenibacillus montaniterrae</name>
    <dbReference type="NCBI Taxonomy" id="429341"/>
    <lineage>
        <taxon>Bacteria</taxon>
        <taxon>Bacillati</taxon>
        <taxon>Bacillota</taxon>
        <taxon>Bacilli</taxon>
        <taxon>Bacillales</taxon>
        <taxon>Paenibacillaceae</taxon>
        <taxon>Paenibacillus</taxon>
    </lineage>
</organism>
<feature type="domain" description="SLH" evidence="6">
    <location>
        <begin position="2498"/>
        <end position="2558"/>
    </location>
</feature>
<name>A0A919YT64_9BACL</name>